<reference evidence="2 3" key="1">
    <citation type="journal article" date="2023" name="Elife">
        <title>Identification of key yeast species and microbe-microbe interactions impacting larval growth of Drosophila in the wild.</title>
        <authorList>
            <person name="Mure A."/>
            <person name="Sugiura Y."/>
            <person name="Maeda R."/>
            <person name="Honda K."/>
            <person name="Sakurai N."/>
            <person name="Takahashi Y."/>
            <person name="Watada M."/>
            <person name="Katoh T."/>
            <person name="Gotoh A."/>
            <person name="Gotoh Y."/>
            <person name="Taniguchi I."/>
            <person name="Nakamura K."/>
            <person name="Hayashi T."/>
            <person name="Katayama T."/>
            <person name="Uemura T."/>
            <person name="Hattori Y."/>
        </authorList>
    </citation>
    <scope>NUCLEOTIDE SEQUENCE [LARGE SCALE GENOMIC DNA]</scope>
    <source>
        <strain evidence="2 3">SC-9</strain>
    </source>
</reference>
<proteinExistence type="predicted"/>
<protein>
    <submittedName>
        <fullName evidence="2">Uncharacterized protein</fullName>
    </submittedName>
</protein>
<dbReference type="Proteomes" id="UP001360560">
    <property type="component" value="Unassembled WGS sequence"/>
</dbReference>
<keyword evidence="3" id="KW-1185">Reference proteome</keyword>
<dbReference type="GeneID" id="90075220"/>
<dbReference type="AlphaFoldDB" id="A0AAV5QRR9"/>
<dbReference type="EMBL" id="BTFZ01000011">
    <property type="protein sequence ID" value="GMM37245.1"/>
    <property type="molecule type" value="Genomic_DNA"/>
</dbReference>
<feature type="compositionally biased region" description="Low complexity" evidence="1">
    <location>
        <begin position="40"/>
        <end position="65"/>
    </location>
</feature>
<feature type="compositionally biased region" description="Polar residues" evidence="1">
    <location>
        <begin position="109"/>
        <end position="119"/>
    </location>
</feature>
<feature type="region of interest" description="Disordered" evidence="1">
    <location>
        <begin position="28"/>
        <end position="92"/>
    </location>
</feature>
<comment type="caution">
    <text evidence="2">The sequence shown here is derived from an EMBL/GenBank/DDBJ whole genome shotgun (WGS) entry which is preliminary data.</text>
</comment>
<evidence type="ECO:0000313" key="2">
    <source>
        <dbReference type="EMBL" id="GMM37245.1"/>
    </source>
</evidence>
<feature type="region of interest" description="Disordered" evidence="1">
    <location>
        <begin position="106"/>
        <end position="151"/>
    </location>
</feature>
<gene>
    <name evidence="2" type="ORF">DASC09_045700</name>
</gene>
<name>A0AAV5QRR9_9ASCO</name>
<evidence type="ECO:0000313" key="3">
    <source>
        <dbReference type="Proteomes" id="UP001360560"/>
    </source>
</evidence>
<dbReference type="RefSeq" id="XP_064854241.1">
    <property type="nucleotide sequence ID" value="XM_064998169.1"/>
</dbReference>
<sequence>MIGSKLFPWKSNDWKSKLLPWESSYMDSKSHRHNQDKNSIKNNNNKNKNNNNNANNTSNNNYNLGKSKRHSLDSLKHGITSRIIRRSGSSERTREVITRADLLAHSPRHWSTTPKSRSPTFEDLNDDEHQVVSYQPEPDNEEEPDNLSRWDSRDTGRLKLRLVVDSSIPIL</sequence>
<evidence type="ECO:0000256" key="1">
    <source>
        <dbReference type="SAM" id="MobiDB-lite"/>
    </source>
</evidence>
<accession>A0AAV5QRR9</accession>
<organism evidence="2 3">
    <name type="scientific">Saccharomycopsis crataegensis</name>
    <dbReference type="NCBI Taxonomy" id="43959"/>
    <lineage>
        <taxon>Eukaryota</taxon>
        <taxon>Fungi</taxon>
        <taxon>Dikarya</taxon>
        <taxon>Ascomycota</taxon>
        <taxon>Saccharomycotina</taxon>
        <taxon>Saccharomycetes</taxon>
        <taxon>Saccharomycopsidaceae</taxon>
        <taxon>Saccharomycopsis</taxon>
    </lineage>
</organism>